<feature type="transmembrane region" description="Helical" evidence="2">
    <location>
        <begin position="106"/>
        <end position="130"/>
    </location>
</feature>
<organism evidence="3 4">
    <name type="scientific">Nocardioides daedukensis</name>
    <dbReference type="NCBI Taxonomy" id="634462"/>
    <lineage>
        <taxon>Bacteria</taxon>
        <taxon>Bacillati</taxon>
        <taxon>Actinomycetota</taxon>
        <taxon>Actinomycetes</taxon>
        <taxon>Propionibacteriales</taxon>
        <taxon>Nocardioidaceae</taxon>
        <taxon>Nocardioides</taxon>
    </lineage>
</organism>
<keyword evidence="2" id="KW-0812">Transmembrane</keyword>
<keyword evidence="4" id="KW-1185">Reference proteome</keyword>
<dbReference type="AlphaFoldDB" id="A0A7Y9UP87"/>
<protein>
    <submittedName>
        <fullName evidence="3">Putative membrane protein</fullName>
    </submittedName>
</protein>
<feature type="region of interest" description="Disordered" evidence="1">
    <location>
        <begin position="1"/>
        <end position="20"/>
    </location>
</feature>
<evidence type="ECO:0000313" key="3">
    <source>
        <dbReference type="EMBL" id="NYG57251.1"/>
    </source>
</evidence>
<proteinExistence type="predicted"/>
<dbReference type="Proteomes" id="UP000540656">
    <property type="component" value="Unassembled WGS sequence"/>
</dbReference>
<keyword evidence="2" id="KW-1133">Transmembrane helix</keyword>
<comment type="caution">
    <text evidence="3">The sequence shown here is derived from an EMBL/GenBank/DDBJ whole genome shotgun (WGS) entry which is preliminary data.</text>
</comment>
<accession>A0A7Y9UP87</accession>
<evidence type="ECO:0000256" key="1">
    <source>
        <dbReference type="SAM" id="MobiDB-lite"/>
    </source>
</evidence>
<dbReference type="RefSeq" id="WP_179500556.1">
    <property type="nucleotide sequence ID" value="NZ_JACCAA010000001.1"/>
</dbReference>
<feature type="transmembrane region" description="Helical" evidence="2">
    <location>
        <begin position="66"/>
        <end position="86"/>
    </location>
</feature>
<evidence type="ECO:0000313" key="4">
    <source>
        <dbReference type="Proteomes" id="UP000540656"/>
    </source>
</evidence>
<keyword evidence="2" id="KW-0472">Membrane</keyword>
<feature type="transmembrane region" description="Helical" evidence="2">
    <location>
        <begin position="136"/>
        <end position="157"/>
    </location>
</feature>
<gene>
    <name evidence="3" type="ORF">BJ980_000174</name>
</gene>
<sequence>MEQPRHDIADDTRDETPDERADRNWTDLLQEFRVLQTGVQLLSGFLLTLPFHNSFGDLDGFQRNTYLALVLLAATTTACVLAPISVHRRIFRQRRKERLVQFGHRLVRVVLGLTGALLAGTTFFIFDVVLARAEALVVGGVMLALVTTALLVAPLAMGPAPATHDDSD</sequence>
<evidence type="ECO:0000256" key="2">
    <source>
        <dbReference type="SAM" id="Phobius"/>
    </source>
</evidence>
<dbReference type="EMBL" id="JACCAA010000001">
    <property type="protein sequence ID" value="NYG57251.1"/>
    <property type="molecule type" value="Genomic_DNA"/>
</dbReference>
<reference evidence="3 4" key="1">
    <citation type="submission" date="2020-07" db="EMBL/GenBank/DDBJ databases">
        <title>Sequencing the genomes of 1000 actinobacteria strains.</title>
        <authorList>
            <person name="Klenk H.-P."/>
        </authorList>
    </citation>
    <scope>NUCLEOTIDE SEQUENCE [LARGE SCALE GENOMIC DNA]</scope>
    <source>
        <strain evidence="3 4">DSM 23819</strain>
    </source>
</reference>
<name>A0A7Y9UP87_9ACTN</name>
<dbReference type="Pfam" id="PF19853">
    <property type="entry name" value="DUF6328"/>
    <property type="match status" value="1"/>
</dbReference>
<dbReference type="InterPro" id="IPR046291">
    <property type="entry name" value="DUF6328"/>
</dbReference>